<accession>X1EFN7</accession>
<name>X1EFN7_9ZZZZ</name>
<evidence type="ECO:0000313" key="1">
    <source>
        <dbReference type="EMBL" id="GAH07458.1"/>
    </source>
</evidence>
<dbReference type="EMBL" id="BART01038769">
    <property type="protein sequence ID" value="GAH07458.1"/>
    <property type="molecule type" value="Genomic_DNA"/>
</dbReference>
<protein>
    <submittedName>
        <fullName evidence="1">Uncharacterized protein</fullName>
    </submittedName>
</protein>
<comment type="caution">
    <text evidence="1">The sequence shown here is derived from an EMBL/GenBank/DDBJ whole genome shotgun (WGS) entry which is preliminary data.</text>
</comment>
<sequence length="89" mass="10857">NPKNRLLIMCYTLHYLLVNLLTGKLVNWITKYVSRESYLVKMVSWLREKMLEYKIRFFLSLYLKTVNRELKTENVYLMLTNNQYRVSSI</sequence>
<organism evidence="1">
    <name type="scientific">marine sediment metagenome</name>
    <dbReference type="NCBI Taxonomy" id="412755"/>
    <lineage>
        <taxon>unclassified sequences</taxon>
        <taxon>metagenomes</taxon>
        <taxon>ecological metagenomes</taxon>
    </lineage>
</organism>
<reference evidence="1" key="1">
    <citation type="journal article" date="2014" name="Front. Microbiol.">
        <title>High frequency of phylogenetically diverse reductive dehalogenase-homologous genes in deep subseafloor sedimentary metagenomes.</title>
        <authorList>
            <person name="Kawai M."/>
            <person name="Futagami T."/>
            <person name="Toyoda A."/>
            <person name="Takaki Y."/>
            <person name="Nishi S."/>
            <person name="Hori S."/>
            <person name="Arai W."/>
            <person name="Tsubouchi T."/>
            <person name="Morono Y."/>
            <person name="Uchiyama I."/>
            <person name="Ito T."/>
            <person name="Fujiyama A."/>
            <person name="Inagaki F."/>
            <person name="Takami H."/>
        </authorList>
    </citation>
    <scope>NUCLEOTIDE SEQUENCE</scope>
    <source>
        <strain evidence="1">Expedition CK06-06</strain>
    </source>
</reference>
<dbReference type="AlphaFoldDB" id="X1EFN7"/>
<feature type="non-terminal residue" evidence="1">
    <location>
        <position position="1"/>
    </location>
</feature>
<proteinExistence type="predicted"/>
<gene>
    <name evidence="1" type="ORF">S01H4_64104</name>
</gene>